<dbReference type="InterPro" id="IPR050765">
    <property type="entry name" value="Riboflavin_Biosynth_HTPR"/>
</dbReference>
<evidence type="ECO:0000259" key="1">
    <source>
        <dbReference type="Pfam" id="PF01872"/>
    </source>
</evidence>
<organism evidence="2 3">
    <name type="scientific">Nocardioides psychrotolerans</name>
    <dbReference type="NCBI Taxonomy" id="1005945"/>
    <lineage>
        <taxon>Bacteria</taxon>
        <taxon>Bacillati</taxon>
        <taxon>Actinomycetota</taxon>
        <taxon>Actinomycetes</taxon>
        <taxon>Propionibacteriales</taxon>
        <taxon>Nocardioidaceae</taxon>
        <taxon>Nocardioides</taxon>
    </lineage>
</organism>
<name>A0A1I3HFF3_9ACTN</name>
<proteinExistence type="predicted"/>
<accession>A0A1I3HFF3</accession>
<sequence length="183" mass="19667">MTRTVYYTATTLDGFIADEHDSLDWLFTQDVDADGPMGYTAFITGIGALVMGATTYQWIADHQAETGEAWAYDVPTWVLTHRTFEPIGEQIAFTDAPIADVHAAMVAAAGDRDVWVVGGGDLAGQLADVGLLDEVVVSIAPVTLGAGRPLFPRRYDLRLTELAQNGAFACARYDVVGARDAQP</sequence>
<reference evidence="2 3" key="1">
    <citation type="submission" date="2016-10" db="EMBL/GenBank/DDBJ databases">
        <authorList>
            <person name="de Groot N.N."/>
        </authorList>
    </citation>
    <scope>NUCLEOTIDE SEQUENCE [LARGE SCALE GENOMIC DNA]</scope>
    <source>
        <strain evidence="2 3">CGMCC 1.11156</strain>
    </source>
</reference>
<evidence type="ECO:0000313" key="3">
    <source>
        <dbReference type="Proteomes" id="UP000198649"/>
    </source>
</evidence>
<dbReference type="PANTHER" id="PTHR38011:SF11">
    <property type="entry name" value="2,5-DIAMINO-6-RIBOSYLAMINO-4(3H)-PYRIMIDINONE 5'-PHOSPHATE REDUCTASE"/>
    <property type="match status" value="1"/>
</dbReference>
<feature type="domain" description="Bacterial bifunctional deaminase-reductase C-terminal" evidence="1">
    <location>
        <begin position="8"/>
        <end position="156"/>
    </location>
</feature>
<dbReference type="EMBL" id="FOQG01000007">
    <property type="protein sequence ID" value="SFI34466.1"/>
    <property type="molecule type" value="Genomic_DNA"/>
</dbReference>
<gene>
    <name evidence="2" type="ORF">SAMN05216561_107162</name>
</gene>
<dbReference type="Proteomes" id="UP000198649">
    <property type="component" value="Unassembled WGS sequence"/>
</dbReference>
<dbReference type="OrthoDB" id="3427770at2"/>
<dbReference type="Gene3D" id="3.40.430.10">
    <property type="entry name" value="Dihydrofolate Reductase, subunit A"/>
    <property type="match status" value="1"/>
</dbReference>
<dbReference type="GO" id="GO:0009231">
    <property type="term" value="P:riboflavin biosynthetic process"/>
    <property type="evidence" value="ECO:0007669"/>
    <property type="project" value="InterPro"/>
</dbReference>
<keyword evidence="3" id="KW-1185">Reference proteome</keyword>
<evidence type="ECO:0000313" key="2">
    <source>
        <dbReference type="EMBL" id="SFI34466.1"/>
    </source>
</evidence>
<dbReference type="GO" id="GO:0008703">
    <property type="term" value="F:5-amino-6-(5-phosphoribosylamino)uracil reductase activity"/>
    <property type="evidence" value="ECO:0007669"/>
    <property type="project" value="InterPro"/>
</dbReference>
<dbReference type="STRING" id="1005945.SAMN05216561_107162"/>
<dbReference type="SUPFAM" id="SSF53597">
    <property type="entry name" value="Dihydrofolate reductase-like"/>
    <property type="match status" value="1"/>
</dbReference>
<dbReference type="RefSeq" id="WP_091112978.1">
    <property type="nucleotide sequence ID" value="NZ_BKAF01000008.1"/>
</dbReference>
<dbReference type="Pfam" id="PF01872">
    <property type="entry name" value="RibD_C"/>
    <property type="match status" value="1"/>
</dbReference>
<dbReference type="PANTHER" id="PTHR38011">
    <property type="entry name" value="DIHYDROFOLATE REDUCTASE FAMILY PROTEIN (AFU_ORTHOLOGUE AFUA_8G06820)"/>
    <property type="match status" value="1"/>
</dbReference>
<dbReference type="AlphaFoldDB" id="A0A1I3HFF3"/>
<protein>
    <submittedName>
        <fullName evidence="2">Dihydrofolate reductase</fullName>
    </submittedName>
</protein>
<dbReference type="InterPro" id="IPR002734">
    <property type="entry name" value="RibDG_C"/>
</dbReference>
<dbReference type="InterPro" id="IPR024072">
    <property type="entry name" value="DHFR-like_dom_sf"/>
</dbReference>